<evidence type="ECO:0000313" key="1">
    <source>
        <dbReference type="EMBL" id="RNA03376.1"/>
    </source>
</evidence>
<sequence>MIATITNTYQSINNESEIEKYLKQLANIFTEDIDILKWWDNNPHFYCWDLYKRSLDRLNERSKKNGLIIQYVY</sequence>
<proteinExistence type="predicted"/>
<dbReference type="Proteomes" id="UP000276133">
    <property type="component" value="Unassembled WGS sequence"/>
</dbReference>
<comment type="caution">
    <text evidence="1">The sequence shown here is derived from an EMBL/GenBank/DDBJ whole genome shotgun (WGS) entry which is preliminary data.</text>
</comment>
<reference evidence="1 2" key="1">
    <citation type="journal article" date="2018" name="Sci. Rep.">
        <title>Genomic signatures of local adaptation to the degree of environmental predictability in rotifers.</title>
        <authorList>
            <person name="Franch-Gras L."/>
            <person name="Hahn C."/>
            <person name="Garcia-Roger E.M."/>
            <person name="Carmona M.J."/>
            <person name="Serra M."/>
            <person name="Gomez A."/>
        </authorList>
    </citation>
    <scope>NUCLEOTIDE SEQUENCE [LARGE SCALE GENOMIC DNA]</scope>
    <source>
        <strain evidence="1">HYR1</strain>
    </source>
</reference>
<keyword evidence="2" id="KW-1185">Reference proteome</keyword>
<evidence type="ECO:0000313" key="2">
    <source>
        <dbReference type="Proteomes" id="UP000276133"/>
    </source>
</evidence>
<gene>
    <name evidence="1" type="ORF">BpHYR1_003660</name>
</gene>
<dbReference type="EMBL" id="REGN01008524">
    <property type="protein sequence ID" value="RNA03376.1"/>
    <property type="molecule type" value="Genomic_DNA"/>
</dbReference>
<accession>A0A3M7PW30</accession>
<dbReference type="AlphaFoldDB" id="A0A3M7PW30"/>
<name>A0A3M7PW30_BRAPC</name>
<organism evidence="1 2">
    <name type="scientific">Brachionus plicatilis</name>
    <name type="common">Marine rotifer</name>
    <name type="synonym">Brachionus muelleri</name>
    <dbReference type="NCBI Taxonomy" id="10195"/>
    <lineage>
        <taxon>Eukaryota</taxon>
        <taxon>Metazoa</taxon>
        <taxon>Spiralia</taxon>
        <taxon>Gnathifera</taxon>
        <taxon>Rotifera</taxon>
        <taxon>Eurotatoria</taxon>
        <taxon>Monogononta</taxon>
        <taxon>Pseudotrocha</taxon>
        <taxon>Ploima</taxon>
        <taxon>Brachionidae</taxon>
        <taxon>Brachionus</taxon>
    </lineage>
</organism>
<protein>
    <submittedName>
        <fullName evidence="1">Uncharacterized protein</fullName>
    </submittedName>
</protein>